<proteinExistence type="predicted"/>
<dbReference type="AlphaFoldDB" id="A0A8J8NHX4"/>
<accession>A0A8J8NHX4</accession>
<sequence length="206" mass="22784">MRLLLKKGRIQSKTQSTLIKFKDMSSTAILACNLRSGWAAGGAKKRMSIQHLLISNLLDQLSSQALFSQLAFSMTPRSLPSLTPCSTASIAAKNGKISQRSPSRSLHQIPAANSNSGCKLRISLERDTRRYSMSVPALSLLPVLPGSYSTRPPPMRLRLSSNGRLLLLMEAIGCSRQRQGLYSQESIYSYRSEGSGQRLQNWQRKT</sequence>
<dbReference type="Proteomes" id="UP000785679">
    <property type="component" value="Unassembled WGS sequence"/>
</dbReference>
<evidence type="ECO:0000313" key="1">
    <source>
        <dbReference type="EMBL" id="TNV74575.1"/>
    </source>
</evidence>
<reference evidence="1" key="1">
    <citation type="submission" date="2019-06" db="EMBL/GenBank/DDBJ databases">
        <authorList>
            <person name="Zheng W."/>
        </authorList>
    </citation>
    <scope>NUCLEOTIDE SEQUENCE</scope>
    <source>
        <strain evidence="1">QDHG01</strain>
    </source>
</reference>
<evidence type="ECO:0000313" key="2">
    <source>
        <dbReference type="Proteomes" id="UP000785679"/>
    </source>
</evidence>
<comment type="caution">
    <text evidence="1">The sequence shown here is derived from an EMBL/GenBank/DDBJ whole genome shotgun (WGS) entry which is preliminary data.</text>
</comment>
<protein>
    <submittedName>
        <fullName evidence="1">Uncharacterized protein</fullName>
    </submittedName>
</protein>
<organism evidence="1 2">
    <name type="scientific">Halteria grandinella</name>
    <dbReference type="NCBI Taxonomy" id="5974"/>
    <lineage>
        <taxon>Eukaryota</taxon>
        <taxon>Sar</taxon>
        <taxon>Alveolata</taxon>
        <taxon>Ciliophora</taxon>
        <taxon>Intramacronucleata</taxon>
        <taxon>Spirotrichea</taxon>
        <taxon>Stichotrichia</taxon>
        <taxon>Sporadotrichida</taxon>
        <taxon>Halteriidae</taxon>
        <taxon>Halteria</taxon>
    </lineage>
</organism>
<name>A0A8J8NHX4_HALGN</name>
<dbReference type="EMBL" id="RRYP01016823">
    <property type="protein sequence ID" value="TNV74575.1"/>
    <property type="molecule type" value="Genomic_DNA"/>
</dbReference>
<gene>
    <name evidence="1" type="ORF">FGO68_gene7613</name>
</gene>
<keyword evidence="2" id="KW-1185">Reference proteome</keyword>